<dbReference type="InterPro" id="IPR026444">
    <property type="entry name" value="Secre_tail"/>
</dbReference>
<dbReference type="Gene3D" id="3.40.390.10">
    <property type="entry name" value="Collagenase (Catalytic Domain)"/>
    <property type="match status" value="1"/>
</dbReference>
<dbReference type="GO" id="GO:0004222">
    <property type="term" value="F:metalloendopeptidase activity"/>
    <property type="evidence" value="ECO:0007669"/>
    <property type="project" value="InterPro"/>
</dbReference>
<dbReference type="PROSITE" id="PS50215">
    <property type="entry name" value="ADAM_MEPRO"/>
    <property type="match status" value="1"/>
</dbReference>
<proteinExistence type="predicted"/>
<dbReference type="InterPro" id="IPR001590">
    <property type="entry name" value="Peptidase_M12B"/>
</dbReference>
<organism evidence="3 4">
    <name type="scientific">Chryseobacterium mucoviscidosis</name>
    <dbReference type="NCBI Taxonomy" id="1945581"/>
    <lineage>
        <taxon>Bacteria</taxon>
        <taxon>Pseudomonadati</taxon>
        <taxon>Bacteroidota</taxon>
        <taxon>Flavobacteriia</taxon>
        <taxon>Flavobacteriales</taxon>
        <taxon>Weeksellaceae</taxon>
        <taxon>Chryseobacterium group</taxon>
        <taxon>Chryseobacterium</taxon>
    </lineage>
</organism>
<dbReference type="EMBL" id="MVAG01000113">
    <property type="protein sequence ID" value="OVE57712.1"/>
    <property type="molecule type" value="Genomic_DNA"/>
</dbReference>
<evidence type="ECO:0000256" key="1">
    <source>
        <dbReference type="ARBA" id="ARBA00022729"/>
    </source>
</evidence>
<dbReference type="Proteomes" id="UP000196355">
    <property type="component" value="Unassembled WGS sequence"/>
</dbReference>
<dbReference type="AlphaFoldDB" id="A0A202C2B6"/>
<sequence>MKKIVILFYTFISITILGQNSLEQTSSDTEIKIDFKKFETQFYKKKETSQKMKGNISILLPENGLIKFILNENDLIPNRIASIITFDGKSEDGKFSMKLSLYNNRLSAIIKTYQGKYYVLERSGISSSDHYRIYSLSEAMKKEAFICSANVEDFLSKTHDGSIISKSVTNFPIGSQLRKYRMAVAATGESVESLGSADAVLNEIVSKINAVNLIYESEISVTFTLISETLNKSILFTNSATDPFTGTGGSAGQAGFVIMNNSGLLTYNKYDIGHTVNISTSGGASGTAGGQPCNDSSKALGWSNWGTQNSLGFVTNLIAHEMGHQFGASHSYNATGGDSPGDTFCANSWSSSGAVEPGSGATLMAYGTNCSYPVDQRYPSDNYESYFHARSLDQILNRIQTLSTCYTVVASSNTPPAANAGADITIPKNTPFRLLGTGTDANDANLSYTWEENDAATANDKGAFGSTLNGVGGYTAVSSATAPLFRSVKSNINGERYFPKLNFILNNQNVPPMNEGEALPNVARNINLRLTVRDNNASNGGIDSDDLNVTVVDCGPLSVSYPNASGITLNANSSATISWNVNNTNSIANTVNLFLSIDGGLSFPYILASNILNNGSYVVTIPNIPATTKARIKVSALLNPNVEFFDISDNNFTIASACEAFRSYISPTFAVTTYAGSAIANLNMTGAAAASEPFSTKSIIFNAPSTNSAIHGYSSADNVTPISFNDNYPTHLVQFRVTQTGNYTISKNSGFLITSVYTATPPNLSGFLTSNSTGAYYGVVNASGSTRSVVLNEGTNYFMYLCNFSNPANANTYTLTFNGPGMVYETINTPSGYNYTYIAVNNSTNKVEAIHPTADFTVLPIGSYTVKGLSYINTASPSSFIGKTFNEIVAMGVCVQESSNKRQLTITGVLSTADIKKTESDIKVAPNPVNDWLTVVSDKNVSEYEILDLSGRIIIPKSKFHNSIFLKNLSTGSYILKLFDGHHIIYKTTIIKN</sequence>
<keyword evidence="4" id="KW-1185">Reference proteome</keyword>
<evidence type="ECO:0000259" key="2">
    <source>
        <dbReference type="PROSITE" id="PS50215"/>
    </source>
</evidence>
<accession>A0A202C2B6</accession>
<dbReference type="InterPro" id="IPR024079">
    <property type="entry name" value="MetalloPept_cat_dom_sf"/>
</dbReference>
<dbReference type="GO" id="GO:0006508">
    <property type="term" value="P:proteolysis"/>
    <property type="evidence" value="ECO:0007669"/>
    <property type="project" value="InterPro"/>
</dbReference>
<dbReference type="SUPFAM" id="SSF55486">
    <property type="entry name" value="Metalloproteases ('zincins'), catalytic domain"/>
    <property type="match status" value="1"/>
</dbReference>
<evidence type="ECO:0000313" key="4">
    <source>
        <dbReference type="Proteomes" id="UP000196355"/>
    </source>
</evidence>
<evidence type="ECO:0000313" key="3">
    <source>
        <dbReference type="EMBL" id="OVE57712.1"/>
    </source>
</evidence>
<dbReference type="NCBIfam" id="TIGR04183">
    <property type="entry name" value="Por_Secre_tail"/>
    <property type="match status" value="1"/>
</dbReference>
<reference evidence="4" key="1">
    <citation type="submission" date="2017-02" db="EMBL/GenBank/DDBJ databases">
        <authorList>
            <person name="Tetz G."/>
            <person name="Tetz V."/>
        </authorList>
    </citation>
    <scope>NUCLEOTIDE SEQUENCE [LARGE SCALE GENOMIC DNA]</scope>
    <source>
        <strain evidence="4">VT16-26</strain>
    </source>
</reference>
<dbReference type="Pfam" id="PF13583">
    <property type="entry name" value="Reprolysin_4"/>
    <property type="match status" value="1"/>
</dbReference>
<comment type="caution">
    <text evidence="3">The sequence shown here is derived from an EMBL/GenBank/DDBJ whole genome shotgun (WGS) entry which is preliminary data.</text>
</comment>
<dbReference type="RefSeq" id="WP_087708812.1">
    <property type="nucleotide sequence ID" value="NZ_MVAG01000113.1"/>
</dbReference>
<protein>
    <recommendedName>
        <fullName evidence="2">Peptidase M12B domain-containing protein</fullName>
    </recommendedName>
</protein>
<feature type="domain" description="Peptidase M12B" evidence="2">
    <location>
        <begin position="178"/>
        <end position="372"/>
    </location>
</feature>
<name>A0A202C2B6_9FLAO</name>
<dbReference type="Pfam" id="PF18962">
    <property type="entry name" value="Por_Secre_tail"/>
    <property type="match status" value="1"/>
</dbReference>
<gene>
    <name evidence="3" type="ORF">B0E34_08910</name>
</gene>
<keyword evidence="1" id="KW-0732">Signal</keyword>